<dbReference type="STRING" id="1081102.A0A167N162"/>
<name>A0A167N162_9HYPO</name>
<evidence type="ECO:0000313" key="4">
    <source>
        <dbReference type="Proteomes" id="UP000076874"/>
    </source>
</evidence>
<feature type="region of interest" description="Disordered" evidence="2">
    <location>
        <begin position="1"/>
        <end position="56"/>
    </location>
</feature>
<reference evidence="3 4" key="1">
    <citation type="journal article" date="2016" name="Genome Biol. Evol.">
        <title>Divergent and convergent evolution of fungal pathogenicity.</title>
        <authorList>
            <person name="Shang Y."/>
            <person name="Xiao G."/>
            <person name="Zheng P."/>
            <person name="Cen K."/>
            <person name="Zhan S."/>
            <person name="Wang C."/>
        </authorList>
    </citation>
    <scope>NUCLEOTIDE SEQUENCE [LARGE SCALE GENOMIC DNA]</scope>
    <source>
        <strain evidence="3 4">RCEF 264</strain>
    </source>
</reference>
<dbReference type="InterPro" id="IPR021858">
    <property type="entry name" value="Fun_TF"/>
</dbReference>
<comment type="caution">
    <text evidence="3">The sequence shown here is derived from an EMBL/GenBank/DDBJ whole genome shotgun (WGS) entry which is preliminary data.</text>
</comment>
<dbReference type="Proteomes" id="UP000076874">
    <property type="component" value="Unassembled WGS sequence"/>
</dbReference>
<evidence type="ECO:0000256" key="2">
    <source>
        <dbReference type="SAM" id="MobiDB-lite"/>
    </source>
</evidence>
<keyword evidence="1" id="KW-0539">Nucleus</keyword>
<protein>
    <submittedName>
        <fullName evidence="3">Uncharacterized protein</fullName>
    </submittedName>
</protein>
<evidence type="ECO:0000256" key="1">
    <source>
        <dbReference type="ARBA" id="ARBA00023242"/>
    </source>
</evidence>
<accession>A0A167N162</accession>
<sequence length="592" mass="63993">MAEPEPLAFVRLSGKPAQDARATSRAVRSHVMRRYKRQQRTADAQKRQQRHPQQGQRLLCDAVHTPAARPFPATPPSWAVAGGSETRLPFDDVSLWLAPAPSSGPAAGDDLAGDDPDGVVPAPEGAGLERQPDCGESRDTILAARNAAGSPRFARTLLDGRVEPFSCLPIPSTPRALMLLQQNATRPIRTSVHDDPTGLYRRRCSQDPAWLYMHMFYAAARFPAAAATGEVTNYLLQCMAAVNASIARAPTQIADATLATVACLANIESLNGLASDADVHMNGLRRMVELRGGLGGLGLRGILRRMVQWSDLLASGRSSSPPRFPYYRADPADEQQQQQQQPLLSAWTPAVPRAAYRLHTHPALARVRSAKHGVTVCGVLASLHALSVFLNGLDAAAAAAAVTSPTTRSIPWAAAYPDRVYDVEYRILVALFDDTLVVAEASAASAAPTPDEDAARRVGTLLLHAALLFVYTNLRETPVGHAVRRRLVSRLCAAFRRADVADADVADDADDVATRFAAELLWAACLGAGAGSATGPDQAYFVDVVRTLCARHRLRSWADVEHLLRRCPAWERQCAARCRDMWNTLAPELNTC</sequence>
<feature type="compositionally biased region" description="Basic residues" evidence="2">
    <location>
        <begin position="27"/>
        <end position="39"/>
    </location>
</feature>
<dbReference type="EMBL" id="AZHD01000021">
    <property type="protein sequence ID" value="OAA55004.1"/>
    <property type="molecule type" value="Genomic_DNA"/>
</dbReference>
<dbReference type="OrthoDB" id="4158087at2759"/>
<organism evidence="3 4">
    <name type="scientific">Niveomyces insectorum RCEF 264</name>
    <dbReference type="NCBI Taxonomy" id="1081102"/>
    <lineage>
        <taxon>Eukaryota</taxon>
        <taxon>Fungi</taxon>
        <taxon>Dikarya</taxon>
        <taxon>Ascomycota</taxon>
        <taxon>Pezizomycotina</taxon>
        <taxon>Sordariomycetes</taxon>
        <taxon>Hypocreomycetidae</taxon>
        <taxon>Hypocreales</taxon>
        <taxon>Cordycipitaceae</taxon>
        <taxon>Niveomyces</taxon>
    </lineage>
</organism>
<dbReference type="AlphaFoldDB" id="A0A167N162"/>
<evidence type="ECO:0000313" key="3">
    <source>
        <dbReference type="EMBL" id="OAA55004.1"/>
    </source>
</evidence>
<dbReference type="Pfam" id="PF11951">
    <property type="entry name" value="Fungal_trans_2"/>
    <property type="match status" value="1"/>
</dbReference>
<gene>
    <name evidence="3" type="ORF">SPI_08508</name>
</gene>
<keyword evidence="4" id="KW-1185">Reference proteome</keyword>
<dbReference type="PANTHER" id="PTHR37540">
    <property type="entry name" value="TRANSCRIPTION FACTOR (ACR-2), PUTATIVE-RELATED-RELATED"/>
    <property type="match status" value="1"/>
</dbReference>
<dbReference type="PANTHER" id="PTHR37540:SF5">
    <property type="entry name" value="TRANSCRIPTION FACTOR DOMAIN-CONTAINING PROTEIN"/>
    <property type="match status" value="1"/>
</dbReference>
<proteinExistence type="predicted"/>